<evidence type="ECO:0000313" key="2">
    <source>
        <dbReference type="EMBL" id="RHF85119.1"/>
    </source>
</evidence>
<protein>
    <submittedName>
        <fullName evidence="2">Polysaccharide pyruvyl transferase family protein</fullName>
    </submittedName>
</protein>
<dbReference type="RefSeq" id="WP_118202818.1">
    <property type="nucleotide sequence ID" value="NZ_QRHP01000005.1"/>
</dbReference>
<feature type="domain" description="Polysaccharide pyruvyl transferase" evidence="1">
    <location>
        <begin position="70"/>
        <end position="226"/>
    </location>
</feature>
<evidence type="ECO:0000259" key="1">
    <source>
        <dbReference type="Pfam" id="PF04230"/>
    </source>
</evidence>
<keyword evidence="2" id="KW-0808">Transferase</keyword>
<dbReference type="Pfam" id="PF04230">
    <property type="entry name" value="PS_pyruv_trans"/>
    <property type="match status" value="1"/>
</dbReference>
<reference evidence="2 3" key="1">
    <citation type="submission" date="2018-08" db="EMBL/GenBank/DDBJ databases">
        <title>A genome reference for cultivated species of the human gut microbiota.</title>
        <authorList>
            <person name="Zou Y."/>
            <person name="Xue W."/>
            <person name="Luo G."/>
        </authorList>
    </citation>
    <scope>NUCLEOTIDE SEQUENCE [LARGE SCALE GENOMIC DNA]</scope>
    <source>
        <strain evidence="2 3">AM23-23AC</strain>
    </source>
</reference>
<dbReference type="Proteomes" id="UP000283701">
    <property type="component" value="Unassembled WGS sequence"/>
</dbReference>
<gene>
    <name evidence="2" type="ORF">DW654_06840</name>
</gene>
<name>A0A414QWG1_9FIRM</name>
<sequence>MKRIEFFEKNDKLLADGTGYRMPAVKNEVNLNWWHMKYNQTEQNLGDMLSEVIYNFMCNKYGLDVHTKLKKTCHFYAVGSILFFENQDAVVWGTGCTKEPEKNINNIIHQKYMRKLDVRAVRGPKTKGALDKLGIKCPEVYGDPAMLMPLIYQPINKKTNMTVVITHLKDEKEMCDRYASDIVITDMVTDDWRKKIDLIVSAKRVISSSLHGLILAESYGVPAILLRPKAENSLFKYEDYYLGTGRNNLPIVNSIEEGMQYDMKNYSFPLIDRIQNRLIESFPIDMWDN</sequence>
<dbReference type="EMBL" id="QRHP01000005">
    <property type="protein sequence ID" value="RHF85119.1"/>
    <property type="molecule type" value="Genomic_DNA"/>
</dbReference>
<dbReference type="GO" id="GO:0016740">
    <property type="term" value="F:transferase activity"/>
    <property type="evidence" value="ECO:0007669"/>
    <property type="project" value="UniProtKB-KW"/>
</dbReference>
<accession>A0A414QWG1</accession>
<dbReference type="InterPro" id="IPR007345">
    <property type="entry name" value="Polysacch_pyruvyl_Trfase"/>
</dbReference>
<dbReference type="AlphaFoldDB" id="A0A414QWG1"/>
<proteinExistence type="predicted"/>
<organism evidence="2 3">
    <name type="scientific">Roseburia inulinivorans</name>
    <dbReference type="NCBI Taxonomy" id="360807"/>
    <lineage>
        <taxon>Bacteria</taxon>
        <taxon>Bacillati</taxon>
        <taxon>Bacillota</taxon>
        <taxon>Clostridia</taxon>
        <taxon>Lachnospirales</taxon>
        <taxon>Lachnospiraceae</taxon>
        <taxon>Roseburia</taxon>
    </lineage>
</organism>
<comment type="caution">
    <text evidence="2">The sequence shown here is derived from an EMBL/GenBank/DDBJ whole genome shotgun (WGS) entry which is preliminary data.</text>
</comment>
<evidence type="ECO:0000313" key="3">
    <source>
        <dbReference type="Proteomes" id="UP000283701"/>
    </source>
</evidence>